<dbReference type="AlphaFoldDB" id="A0A9W4X2L2"/>
<reference evidence="1" key="1">
    <citation type="submission" date="2022-08" db="EMBL/GenBank/DDBJ databases">
        <authorList>
            <person name="Kallberg Y."/>
            <person name="Tangrot J."/>
            <person name="Rosling A."/>
        </authorList>
    </citation>
    <scope>NUCLEOTIDE SEQUENCE</scope>
    <source>
        <strain evidence="1">Wild A</strain>
    </source>
</reference>
<evidence type="ECO:0000313" key="2">
    <source>
        <dbReference type="Proteomes" id="UP001153678"/>
    </source>
</evidence>
<name>A0A9W4X2L2_9GLOM</name>
<comment type="caution">
    <text evidence="1">The sequence shown here is derived from an EMBL/GenBank/DDBJ whole genome shotgun (WGS) entry which is preliminary data.</text>
</comment>
<keyword evidence="2" id="KW-1185">Reference proteome</keyword>
<dbReference type="Proteomes" id="UP001153678">
    <property type="component" value="Unassembled WGS sequence"/>
</dbReference>
<organism evidence="1 2">
    <name type="scientific">Funneliformis geosporum</name>
    <dbReference type="NCBI Taxonomy" id="1117311"/>
    <lineage>
        <taxon>Eukaryota</taxon>
        <taxon>Fungi</taxon>
        <taxon>Fungi incertae sedis</taxon>
        <taxon>Mucoromycota</taxon>
        <taxon>Glomeromycotina</taxon>
        <taxon>Glomeromycetes</taxon>
        <taxon>Glomerales</taxon>
        <taxon>Glomeraceae</taxon>
        <taxon>Funneliformis</taxon>
    </lineage>
</organism>
<feature type="non-terminal residue" evidence="1">
    <location>
        <position position="82"/>
    </location>
</feature>
<evidence type="ECO:0000313" key="1">
    <source>
        <dbReference type="EMBL" id="CAI2190609.1"/>
    </source>
</evidence>
<proteinExistence type="predicted"/>
<dbReference type="EMBL" id="CAMKVN010006699">
    <property type="protein sequence ID" value="CAI2190609.1"/>
    <property type="molecule type" value="Genomic_DNA"/>
</dbReference>
<gene>
    <name evidence="1" type="ORF">FWILDA_LOCUS14661</name>
</gene>
<sequence length="82" mass="9896">PNNYKRFIMKARIIDIFTRFFIKSTIKCSSNETVHIKFSKFSTRFVQELIITKLAIIGYEFEKMTDKEPPKPLKQAWYHYQT</sequence>
<protein>
    <submittedName>
        <fullName evidence="1">4_t:CDS:1</fullName>
    </submittedName>
</protein>
<accession>A0A9W4X2L2</accession>